<dbReference type="GeneID" id="18871679"/>
<dbReference type="OMA" id="YLEEVVW"/>
<feature type="region of interest" description="Disordered" evidence="6">
    <location>
        <begin position="122"/>
        <end position="141"/>
    </location>
</feature>
<evidence type="ECO:0000256" key="2">
    <source>
        <dbReference type="ARBA" id="ARBA00022692"/>
    </source>
</evidence>
<name>G3ATV7_SPAPN</name>
<comment type="subcellular location">
    <subcellularLocation>
        <location evidence="1 5">Membrane</location>
        <topology evidence="1 5">Multi-pass membrane protein</topology>
    </subcellularLocation>
</comment>
<evidence type="ECO:0000313" key="7">
    <source>
        <dbReference type="EMBL" id="EGW30334.1"/>
    </source>
</evidence>
<keyword evidence="5" id="KW-0187">Copper transport</keyword>
<dbReference type="eggNOG" id="ENOG502QVCV">
    <property type="taxonomic scope" value="Eukaryota"/>
</dbReference>
<keyword evidence="5" id="KW-0406">Ion transport</keyword>
<feature type="transmembrane region" description="Helical" evidence="5">
    <location>
        <begin position="173"/>
        <end position="200"/>
    </location>
</feature>
<evidence type="ECO:0000256" key="5">
    <source>
        <dbReference type="RuleBase" id="RU367022"/>
    </source>
</evidence>
<gene>
    <name evidence="7" type="ORF">SPAPADRAFT_52427</name>
</gene>
<sequence>MSFQNKHMMMSMDSDTATATMDMVMETASSAMDHMSSHDDMAGMHMYFTAQFKGYPVIFKNLVANNKGQAFGIFLLLFFVAFLNRLLEFVRNYLEEVVWQNREYQEFESGIANAPANLQSVTSGANCHDTNSSDDSLHKGDSVQVSKPVKSLPIASTLFRDAIRLFLCIVPDLFGYALMLGAMTFTLTYFFAIVIGSGVGRFTSERLMERFRLKRTPPLNCC</sequence>
<evidence type="ECO:0000256" key="1">
    <source>
        <dbReference type="ARBA" id="ARBA00004141"/>
    </source>
</evidence>
<dbReference type="InterPro" id="IPR007274">
    <property type="entry name" value="Cop_transporter"/>
</dbReference>
<dbReference type="PANTHER" id="PTHR12483:SF27">
    <property type="entry name" value="COPPER TRANSPORT PROTEIN CTR1"/>
    <property type="match status" value="1"/>
</dbReference>
<keyword evidence="5" id="KW-0813">Transport</keyword>
<feature type="compositionally biased region" description="Polar residues" evidence="6">
    <location>
        <begin position="122"/>
        <end position="134"/>
    </location>
</feature>
<dbReference type="KEGG" id="spaa:SPAPADRAFT_52427"/>
<keyword evidence="2 5" id="KW-0812">Transmembrane</keyword>
<dbReference type="HOGENOM" id="CLU_093528_0_0_1"/>
<keyword evidence="5" id="KW-0186">Copper</keyword>
<dbReference type="GO" id="GO:0005375">
    <property type="term" value="F:copper ion transmembrane transporter activity"/>
    <property type="evidence" value="ECO:0007669"/>
    <property type="project" value="UniProtKB-UniRule"/>
</dbReference>
<evidence type="ECO:0000256" key="4">
    <source>
        <dbReference type="ARBA" id="ARBA00023136"/>
    </source>
</evidence>
<dbReference type="OrthoDB" id="272977at2759"/>
<reference evidence="7 8" key="1">
    <citation type="journal article" date="2011" name="Proc. Natl. Acad. Sci. U.S.A.">
        <title>Comparative genomics of xylose-fermenting fungi for enhanced biofuel production.</title>
        <authorList>
            <person name="Wohlbach D.J."/>
            <person name="Kuo A."/>
            <person name="Sato T.K."/>
            <person name="Potts K.M."/>
            <person name="Salamov A.A."/>
            <person name="LaButti K.M."/>
            <person name="Sun H."/>
            <person name="Clum A."/>
            <person name="Pangilinan J.L."/>
            <person name="Lindquist E.A."/>
            <person name="Lucas S."/>
            <person name="Lapidus A."/>
            <person name="Jin M."/>
            <person name="Gunawan C."/>
            <person name="Balan V."/>
            <person name="Dale B.E."/>
            <person name="Jeffries T.W."/>
            <person name="Zinkel R."/>
            <person name="Barry K.W."/>
            <person name="Grigoriev I.V."/>
            <person name="Gasch A.P."/>
        </authorList>
    </citation>
    <scope>NUCLEOTIDE SEQUENCE [LARGE SCALE GENOMIC DNA]</scope>
    <source>
        <strain evidence="8">NRRL Y-27907 / 11-Y1</strain>
    </source>
</reference>
<dbReference type="STRING" id="619300.G3ATV7"/>
<dbReference type="GO" id="GO:0005886">
    <property type="term" value="C:plasma membrane"/>
    <property type="evidence" value="ECO:0007669"/>
    <property type="project" value="TreeGrafter"/>
</dbReference>
<comment type="similarity">
    <text evidence="5">Belongs to the copper transporter (Ctr) (TC 1.A.56) family. SLC31A subfamily.</text>
</comment>
<accession>G3ATV7</accession>
<keyword evidence="4 5" id="KW-0472">Membrane</keyword>
<keyword evidence="8" id="KW-1185">Reference proteome</keyword>
<dbReference type="AlphaFoldDB" id="G3ATV7"/>
<dbReference type="EMBL" id="GL996505">
    <property type="protein sequence ID" value="EGW30334.1"/>
    <property type="molecule type" value="Genomic_DNA"/>
</dbReference>
<dbReference type="Pfam" id="PF04145">
    <property type="entry name" value="Ctr"/>
    <property type="match status" value="1"/>
</dbReference>
<proteinExistence type="inferred from homology"/>
<dbReference type="RefSeq" id="XP_007377305.1">
    <property type="nucleotide sequence ID" value="XM_007377243.1"/>
</dbReference>
<evidence type="ECO:0000256" key="6">
    <source>
        <dbReference type="SAM" id="MobiDB-lite"/>
    </source>
</evidence>
<protein>
    <recommendedName>
        <fullName evidence="5">Copper transport protein</fullName>
    </recommendedName>
</protein>
<dbReference type="InParanoid" id="G3ATV7"/>
<organism evidence="8">
    <name type="scientific">Spathaspora passalidarum (strain NRRL Y-27907 / 11-Y1)</name>
    <dbReference type="NCBI Taxonomy" id="619300"/>
    <lineage>
        <taxon>Eukaryota</taxon>
        <taxon>Fungi</taxon>
        <taxon>Dikarya</taxon>
        <taxon>Ascomycota</taxon>
        <taxon>Saccharomycotina</taxon>
        <taxon>Pichiomycetes</taxon>
        <taxon>Debaryomycetaceae</taxon>
        <taxon>Spathaspora</taxon>
    </lineage>
</organism>
<evidence type="ECO:0000313" key="8">
    <source>
        <dbReference type="Proteomes" id="UP000000709"/>
    </source>
</evidence>
<feature type="transmembrane region" description="Helical" evidence="5">
    <location>
        <begin position="70"/>
        <end position="87"/>
    </location>
</feature>
<keyword evidence="3 5" id="KW-1133">Transmembrane helix</keyword>
<dbReference type="PANTHER" id="PTHR12483">
    <property type="entry name" value="SOLUTE CARRIER FAMILY 31 COPPER TRANSPORTERS"/>
    <property type="match status" value="1"/>
</dbReference>
<evidence type="ECO:0000256" key="3">
    <source>
        <dbReference type="ARBA" id="ARBA00022989"/>
    </source>
</evidence>
<dbReference type="Proteomes" id="UP000000709">
    <property type="component" value="Unassembled WGS sequence"/>
</dbReference>